<gene>
    <name evidence="2" type="ORF">BU16DRAFT_562623</name>
</gene>
<keyword evidence="3" id="KW-1185">Reference proteome</keyword>
<proteinExistence type="predicted"/>
<dbReference type="AlphaFoldDB" id="A0A6A6QSB6"/>
<keyword evidence="1" id="KW-1133">Transmembrane helix</keyword>
<name>A0A6A6QSB6_9PEZI</name>
<accession>A0A6A6QSB6</accession>
<dbReference type="Proteomes" id="UP000799750">
    <property type="component" value="Unassembled WGS sequence"/>
</dbReference>
<organism evidence="2 3">
    <name type="scientific">Lophium mytilinum</name>
    <dbReference type="NCBI Taxonomy" id="390894"/>
    <lineage>
        <taxon>Eukaryota</taxon>
        <taxon>Fungi</taxon>
        <taxon>Dikarya</taxon>
        <taxon>Ascomycota</taxon>
        <taxon>Pezizomycotina</taxon>
        <taxon>Dothideomycetes</taxon>
        <taxon>Pleosporomycetidae</taxon>
        <taxon>Mytilinidiales</taxon>
        <taxon>Mytilinidiaceae</taxon>
        <taxon>Lophium</taxon>
    </lineage>
</organism>
<feature type="transmembrane region" description="Helical" evidence="1">
    <location>
        <begin position="36"/>
        <end position="54"/>
    </location>
</feature>
<dbReference type="OrthoDB" id="10397345at2759"/>
<evidence type="ECO:0000313" key="2">
    <source>
        <dbReference type="EMBL" id="KAF2495002.1"/>
    </source>
</evidence>
<sequence length="224" mass="24414">MSPQGAIEPMHISDSISAPKRMSCGGRIQRRKLYKILGVLAVLIFALAILPVIIDHVHAKFPSTGDQSETDPCKVDVYNIVNYRYYAADHVTSHPDQPVTYANVSFDQSAISGEGGILKPASCHASEENHKPSGFDPNAVYDTFVVSDGSGARVFAITLEDVSSTGGNFNMSVLWVCAGHPYRSWTNVTLEPYECGSVDNGTWTGMLCKGPPLYSFTAEHQQRE</sequence>
<reference evidence="2" key="1">
    <citation type="journal article" date="2020" name="Stud. Mycol.">
        <title>101 Dothideomycetes genomes: a test case for predicting lifestyles and emergence of pathogens.</title>
        <authorList>
            <person name="Haridas S."/>
            <person name="Albert R."/>
            <person name="Binder M."/>
            <person name="Bloem J."/>
            <person name="Labutti K."/>
            <person name="Salamov A."/>
            <person name="Andreopoulos B."/>
            <person name="Baker S."/>
            <person name="Barry K."/>
            <person name="Bills G."/>
            <person name="Bluhm B."/>
            <person name="Cannon C."/>
            <person name="Castanera R."/>
            <person name="Culley D."/>
            <person name="Daum C."/>
            <person name="Ezra D."/>
            <person name="Gonzalez J."/>
            <person name="Henrissat B."/>
            <person name="Kuo A."/>
            <person name="Liang C."/>
            <person name="Lipzen A."/>
            <person name="Lutzoni F."/>
            <person name="Magnuson J."/>
            <person name="Mondo S."/>
            <person name="Nolan M."/>
            <person name="Ohm R."/>
            <person name="Pangilinan J."/>
            <person name="Park H.-J."/>
            <person name="Ramirez L."/>
            <person name="Alfaro M."/>
            <person name="Sun H."/>
            <person name="Tritt A."/>
            <person name="Yoshinaga Y."/>
            <person name="Zwiers L.-H."/>
            <person name="Turgeon B."/>
            <person name="Goodwin S."/>
            <person name="Spatafora J."/>
            <person name="Crous P."/>
            <person name="Grigoriev I."/>
        </authorList>
    </citation>
    <scope>NUCLEOTIDE SEQUENCE</scope>
    <source>
        <strain evidence="2">CBS 269.34</strain>
    </source>
</reference>
<evidence type="ECO:0000256" key="1">
    <source>
        <dbReference type="SAM" id="Phobius"/>
    </source>
</evidence>
<evidence type="ECO:0008006" key="4">
    <source>
        <dbReference type="Google" id="ProtNLM"/>
    </source>
</evidence>
<keyword evidence="1" id="KW-0812">Transmembrane</keyword>
<protein>
    <recommendedName>
        <fullName evidence="4">AA1-like domain-containing protein</fullName>
    </recommendedName>
</protein>
<dbReference type="EMBL" id="MU004190">
    <property type="protein sequence ID" value="KAF2495002.1"/>
    <property type="molecule type" value="Genomic_DNA"/>
</dbReference>
<keyword evidence="1" id="KW-0472">Membrane</keyword>
<evidence type="ECO:0000313" key="3">
    <source>
        <dbReference type="Proteomes" id="UP000799750"/>
    </source>
</evidence>